<dbReference type="AlphaFoldDB" id="A0A4U0VK82"/>
<organism evidence="1 2">
    <name type="scientific">Friedmanniomyces simplex</name>
    <dbReference type="NCBI Taxonomy" id="329884"/>
    <lineage>
        <taxon>Eukaryota</taxon>
        <taxon>Fungi</taxon>
        <taxon>Dikarya</taxon>
        <taxon>Ascomycota</taxon>
        <taxon>Pezizomycotina</taxon>
        <taxon>Dothideomycetes</taxon>
        <taxon>Dothideomycetidae</taxon>
        <taxon>Mycosphaerellales</taxon>
        <taxon>Teratosphaeriaceae</taxon>
        <taxon>Friedmanniomyces</taxon>
    </lineage>
</organism>
<sequence length="114" mass="12221">MNSTNTTTPPYYISNVVASGCGSVLVPGDILYVNWDIYGDASYDTCYLGIRPISDLMTDDAVVAEAAPHTQCFGTSANIVIPKVPKNAAFPFNGSHFVARINTPDKLHADSCTF</sequence>
<proteinExistence type="predicted"/>
<comment type="caution">
    <text evidence="1">The sequence shown here is derived from an EMBL/GenBank/DDBJ whole genome shotgun (WGS) entry which is preliminary data.</text>
</comment>
<evidence type="ECO:0000313" key="2">
    <source>
        <dbReference type="Proteomes" id="UP000309340"/>
    </source>
</evidence>
<gene>
    <name evidence="1" type="ORF">B0A55_13791</name>
</gene>
<dbReference type="EMBL" id="NAJQ01002136">
    <property type="protein sequence ID" value="TKA48785.1"/>
    <property type="molecule type" value="Genomic_DNA"/>
</dbReference>
<dbReference type="OrthoDB" id="3850534at2759"/>
<name>A0A4U0VK82_9PEZI</name>
<evidence type="ECO:0000313" key="1">
    <source>
        <dbReference type="EMBL" id="TKA48785.1"/>
    </source>
</evidence>
<feature type="non-terminal residue" evidence="1">
    <location>
        <position position="114"/>
    </location>
</feature>
<protein>
    <submittedName>
        <fullName evidence="1">Uncharacterized protein</fullName>
    </submittedName>
</protein>
<dbReference type="Proteomes" id="UP000309340">
    <property type="component" value="Unassembled WGS sequence"/>
</dbReference>
<reference evidence="1 2" key="1">
    <citation type="submission" date="2017-03" db="EMBL/GenBank/DDBJ databases">
        <title>Genomes of endolithic fungi from Antarctica.</title>
        <authorList>
            <person name="Coleine C."/>
            <person name="Masonjones S."/>
            <person name="Stajich J.E."/>
        </authorList>
    </citation>
    <scope>NUCLEOTIDE SEQUENCE [LARGE SCALE GENOMIC DNA]</scope>
    <source>
        <strain evidence="1 2">CCFEE 5184</strain>
    </source>
</reference>
<keyword evidence="2" id="KW-1185">Reference proteome</keyword>
<accession>A0A4U0VK82</accession>